<gene>
    <name evidence="1" type="ORF">PMEA_00023481</name>
</gene>
<name>A0AAU9XGS7_9CNID</name>
<dbReference type="Proteomes" id="UP001159428">
    <property type="component" value="Unassembled WGS sequence"/>
</dbReference>
<reference evidence="1 2" key="1">
    <citation type="submission" date="2022-05" db="EMBL/GenBank/DDBJ databases">
        <authorList>
            <consortium name="Genoscope - CEA"/>
            <person name="William W."/>
        </authorList>
    </citation>
    <scope>NUCLEOTIDE SEQUENCE [LARGE SCALE GENOMIC DNA]</scope>
</reference>
<dbReference type="AlphaFoldDB" id="A0AAU9XGS7"/>
<evidence type="ECO:0000313" key="2">
    <source>
        <dbReference type="Proteomes" id="UP001159428"/>
    </source>
</evidence>
<sequence length="327" mass="37670">MDNLLDDVVQEDTYKIHNDFSNFLDLTNRPNIPLIEEYFSHPKARRVRESKTILSPSLSEFNKGIRNGRYLSSEYHNERRIQNALWRDWWRQTRAPFHATVKEIPKGEDIVEVRTIDIRGKDIGDFPTEYTISALRPHEIPVVGTYVHKDIIPGFAYRVRRNGTSDYLFDGEALVLRTIGKGYGKRLTFHSDAVENDNFFWSDSNPDEGFAFSIQVIFDGDKFDVLDCHRRRVAETQLITVGDKQEIKEVSLRKREINMFISVKMKCSLKFASLDHVPENLRGQVVDLATSGLARSQKTLSGWKAETVEIRNVHIPDLGSCCFRSSA</sequence>
<organism evidence="1 2">
    <name type="scientific">Pocillopora meandrina</name>
    <dbReference type="NCBI Taxonomy" id="46732"/>
    <lineage>
        <taxon>Eukaryota</taxon>
        <taxon>Metazoa</taxon>
        <taxon>Cnidaria</taxon>
        <taxon>Anthozoa</taxon>
        <taxon>Hexacorallia</taxon>
        <taxon>Scleractinia</taxon>
        <taxon>Astrocoeniina</taxon>
        <taxon>Pocilloporidae</taxon>
        <taxon>Pocillopora</taxon>
    </lineage>
</organism>
<comment type="caution">
    <text evidence="1">The sequence shown here is derived from an EMBL/GenBank/DDBJ whole genome shotgun (WGS) entry which is preliminary data.</text>
</comment>
<proteinExistence type="predicted"/>
<protein>
    <submittedName>
        <fullName evidence="1">Uncharacterized protein</fullName>
    </submittedName>
</protein>
<keyword evidence="2" id="KW-1185">Reference proteome</keyword>
<evidence type="ECO:0000313" key="1">
    <source>
        <dbReference type="EMBL" id="CAH3147262.1"/>
    </source>
</evidence>
<accession>A0AAU9XGS7</accession>
<dbReference type="EMBL" id="CALNXJ010000043">
    <property type="protein sequence ID" value="CAH3147262.1"/>
    <property type="molecule type" value="Genomic_DNA"/>
</dbReference>